<comment type="caution">
    <text evidence="2">The sequence shown here is derived from an EMBL/GenBank/DDBJ whole genome shotgun (WGS) entry which is preliminary data.</text>
</comment>
<dbReference type="PANTHER" id="PTHR45947">
    <property type="entry name" value="SULFOQUINOVOSYL TRANSFERASE SQD2"/>
    <property type="match status" value="1"/>
</dbReference>
<dbReference type="SUPFAM" id="SSF53756">
    <property type="entry name" value="UDP-Glycosyltransferase/glycogen phosphorylase"/>
    <property type="match status" value="1"/>
</dbReference>
<dbReference type="PANTHER" id="PTHR45947:SF3">
    <property type="entry name" value="SULFOQUINOVOSYL TRANSFERASE SQD2"/>
    <property type="match status" value="1"/>
</dbReference>
<dbReference type="EMBL" id="PGTB01000015">
    <property type="protein sequence ID" value="PJE37436.1"/>
    <property type="molecule type" value="Genomic_DNA"/>
</dbReference>
<dbReference type="Proteomes" id="UP000231553">
    <property type="component" value="Unassembled WGS sequence"/>
</dbReference>
<dbReference type="GO" id="GO:0016757">
    <property type="term" value="F:glycosyltransferase activity"/>
    <property type="evidence" value="ECO:0007669"/>
    <property type="project" value="InterPro"/>
</dbReference>
<dbReference type="Pfam" id="PF00534">
    <property type="entry name" value="Glycos_transf_1"/>
    <property type="match status" value="1"/>
</dbReference>
<dbReference type="InterPro" id="IPR050194">
    <property type="entry name" value="Glycosyltransferase_grp1"/>
</dbReference>
<reference evidence="2 3" key="1">
    <citation type="journal article" date="2018" name="Int. J. Syst. Evol. Microbiol.">
        <title>Pseudooceanicola lipolyticus sp. nov., a marine alphaproteobacterium, reclassification of Oceanicola flagellatus as Pseudooceanicola flagellatus comb. nov. and emended description of the genus Pseudooceanicola.</title>
        <authorList>
            <person name="Huang M.-M."/>
            <person name="Guo L.-L."/>
            <person name="Wu Y.-H."/>
            <person name="Lai Q.-L."/>
            <person name="Shao Z.-Z."/>
            <person name="Wang C.-S."/>
            <person name="Wu M."/>
            <person name="Xu X.-W."/>
        </authorList>
    </citation>
    <scope>NUCLEOTIDE SEQUENCE [LARGE SCALE GENOMIC DNA]</scope>
    <source>
        <strain evidence="2 3">157</strain>
    </source>
</reference>
<keyword evidence="3" id="KW-1185">Reference proteome</keyword>
<sequence>MPKPRLGVVLTDFGIPSEVWALRQAAAFRDLEPVFLAETHSVGNLPVPNGYELHLFGRDGAVSPWRRIQRKMGLWQGALPSPGTMERLRGVLDGAHLDAVLCHFAWNAIAVQEAAGDHVPVICHVHGRDVSANLRWPHYRQALAHSLPRFADVIAVGSHQIEVMRGLGFTGHSSIIPCGAPTGWLSSLPFPERAEGAPLVFITVGRVSPEKGQLQTLAAFEGVAGELRDAQLVIVGDGPAMPELRARIARSPVADRVRLTGMLAAEDVAAELAGAHVFLQHSRTAGDWVEGFGVTLVEAGAVGLPLIATRQGGIPDQVTDGENGFLIEADDVAAQAKLMLKFAHDEALRRRMGQAARARALEYDSDRMAGKLEARIKDVVLSRGNVS</sequence>
<dbReference type="OrthoDB" id="9790710at2"/>
<feature type="domain" description="Glycosyl transferase family 1" evidence="1">
    <location>
        <begin position="194"/>
        <end position="358"/>
    </location>
</feature>
<dbReference type="AlphaFoldDB" id="A0A2M8J3T8"/>
<gene>
    <name evidence="2" type="ORF">CVM52_07125</name>
</gene>
<evidence type="ECO:0000259" key="1">
    <source>
        <dbReference type="Pfam" id="PF00534"/>
    </source>
</evidence>
<dbReference type="Gene3D" id="3.40.50.2000">
    <property type="entry name" value="Glycogen Phosphorylase B"/>
    <property type="match status" value="2"/>
</dbReference>
<dbReference type="InterPro" id="IPR001296">
    <property type="entry name" value="Glyco_trans_1"/>
</dbReference>
<evidence type="ECO:0000313" key="3">
    <source>
        <dbReference type="Proteomes" id="UP000231553"/>
    </source>
</evidence>
<dbReference type="CDD" id="cd03801">
    <property type="entry name" value="GT4_PimA-like"/>
    <property type="match status" value="1"/>
</dbReference>
<dbReference type="RefSeq" id="WP_100161818.1">
    <property type="nucleotide sequence ID" value="NZ_PGTB01000015.1"/>
</dbReference>
<evidence type="ECO:0000313" key="2">
    <source>
        <dbReference type="EMBL" id="PJE37436.1"/>
    </source>
</evidence>
<organism evidence="2 3">
    <name type="scientific">Pseudooceanicola lipolyticus</name>
    <dbReference type="NCBI Taxonomy" id="2029104"/>
    <lineage>
        <taxon>Bacteria</taxon>
        <taxon>Pseudomonadati</taxon>
        <taxon>Pseudomonadota</taxon>
        <taxon>Alphaproteobacteria</taxon>
        <taxon>Rhodobacterales</taxon>
        <taxon>Paracoccaceae</taxon>
        <taxon>Pseudooceanicola</taxon>
    </lineage>
</organism>
<proteinExistence type="predicted"/>
<protein>
    <recommendedName>
        <fullName evidence="1">Glycosyl transferase family 1 domain-containing protein</fullName>
    </recommendedName>
</protein>
<name>A0A2M8J3T8_9RHOB</name>
<accession>A0A2M8J3T8</accession>